<dbReference type="SUPFAM" id="SSF53901">
    <property type="entry name" value="Thiolase-like"/>
    <property type="match status" value="2"/>
</dbReference>
<dbReference type="InterPro" id="IPR000794">
    <property type="entry name" value="Beta-ketoacyl_synthase"/>
</dbReference>
<keyword evidence="1" id="KW-0808">Transferase</keyword>
<dbReference type="STRING" id="1817772.A2527_00970"/>
<dbReference type="PROSITE" id="PS52004">
    <property type="entry name" value="KS3_2"/>
    <property type="match status" value="1"/>
</dbReference>
<protein>
    <recommendedName>
        <fullName evidence="2">Ketosynthase family 3 (KS3) domain-containing protein</fullName>
    </recommendedName>
</protein>
<dbReference type="GO" id="GO:0006633">
    <property type="term" value="P:fatty acid biosynthetic process"/>
    <property type="evidence" value="ECO:0007669"/>
    <property type="project" value="TreeGrafter"/>
</dbReference>
<accession>A0A1F6G9I7</accession>
<evidence type="ECO:0000256" key="1">
    <source>
        <dbReference type="ARBA" id="ARBA00022679"/>
    </source>
</evidence>
<reference evidence="3 4" key="1">
    <citation type="journal article" date="2016" name="Nat. Commun.">
        <title>Thousands of microbial genomes shed light on interconnected biogeochemical processes in an aquifer system.</title>
        <authorList>
            <person name="Anantharaman K."/>
            <person name="Brown C.T."/>
            <person name="Hug L.A."/>
            <person name="Sharon I."/>
            <person name="Castelle C.J."/>
            <person name="Probst A.J."/>
            <person name="Thomas B.C."/>
            <person name="Singh A."/>
            <person name="Wilkins M.J."/>
            <person name="Karaoz U."/>
            <person name="Brodie E.L."/>
            <person name="Williams K.H."/>
            <person name="Hubbard S.S."/>
            <person name="Banfield J.F."/>
        </authorList>
    </citation>
    <scope>NUCLEOTIDE SEQUENCE [LARGE SCALE GENOMIC DNA]</scope>
</reference>
<dbReference type="PANTHER" id="PTHR11712:SF336">
    <property type="entry name" value="3-OXOACYL-[ACYL-CARRIER-PROTEIN] SYNTHASE, MITOCHONDRIAL"/>
    <property type="match status" value="1"/>
</dbReference>
<dbReference type="Proteomes" id="UP000178449">
    <property type="component" value="Unassembled WGS sequence"/>
</dbReference>
<dbReference type="InterPro" id="IPR020841">
    <property type="entry name" value="PKS_Beta-ketoAc_synthase_dom"/>
</dbReference>
<evidence type="ECO:0000313" key="4">
    <source>
        <dbReference type="Proteomes" id="UP000178449"/>
    </source>
</evidence>
<name>A0A1F6G9I7_9PROT</name>
<dbReference type="Gene3D" id="3.40.47.10">
    <property type="match status" value="1"/>
</dbReference>
<feature type="domain" description="Ketosynthase family 3 (KS3)" evidence="2">
    <location>
        <begin position="1"/>
        <end position="341"/>
    </location>
</feature>
<proteinExistence type="predicted"/>
<dbReference type="AlphaFoldDB" id="A0A1F6G9I7"/>
<evidence type="ECO:0000259" key="2">
    <source>
        <dbReference type="PROSITE" id="PS52004"/>
    </source>
</evidence>
<dbReference type="InterPro" id="IPR016039">
    <property type="entry name" value="Thiolase-like"/>
</dbReference>
<dbReference type="Pfam" id="PF00109">
    <property type="entry name" value="ketoacyl-synt"/>
    <property type="match status" value="1"/>
</dbReference>
<organism evidence="3 4">
    <name type="scientific">Candidatus Lambdaproteobacteria bacterium RIFOXYD2_FULL_50_16</name>
    <dbReference type="NCBI Taxonomy" id="1817772"/>
    <lineage>
        <taxon>Bacteria</taxon>
        <taxon>Pseudomonadati</taxon>
        <taxon>Pseudomonadota</taxon>
        <taxon>Candidatus Lambdaproteobacteria</taxon>
    </lineage>
</organism>
<dbReference type="InterPro" id="IPR014030">
    <property type="entry name" value="Ketoacyl_synth_N"/>
</dbReference>
<dbReference type="EMBL" id="MFNE01000034">
    <property type="protein sequence ID" value="OGG94787.1"/>
    <property type="molecule type" value="Genomic_DNA"/>
</dbReference>
<dbReference type="PANTHER" id="PTHR11712">
    <property type="entry name" value="POLYKETIDE SYNTHASE-RELATED"/>
    <property type="match status" value="1"/>
</dbReference>
<sequence length="348" mass="36976">MQAEPPSLTRPSFFETKGCSEEGVLELVGFNASDYIEGKGLRSLDRNTKIAMAATSLALGKSGLSEEQRRKVGMVLGTMFGSMTSISDFNLESIQNGPLSVSPMLFPNTVINSPTSQVNIRFGLSGLSATLSSCNTSSLDALGYACQMIQTGMADALLAGGSEELCSLSYHALDRFKLLGTAEEDHPPPAEGAAILLLEEFDHAVRRGSPILAEIRGQANTFAPDQKTDSQNALQRSIEASLAEAGLHAQDINQFFSSVSGFPWQRRLTSALVARLLPNAKTMRKDLQRYLGESFGALGSLTLAAALGPLNDQVSNANGPEHILLGGVGYFGNASALVLTRSQTWGEA</sequence>
<gene>
    <name evidence="3" type="ORF">A2527_00970</name>
</gene>
<comment type="caution">
    <text evidence="3">The sequence shown here is derived from an EMBL/GenBank/DDBJ whole genome shotgun (WGS) entry which is preliminary data.</text>
</comment>
<evidence type="ECO:0000313" key="3">
    <source>
        <dbReference type="EMBL" id="OGG94787.1"/>
    </source>
</evidence>
<dbReference type="GO" id="GO:0004315">
    <property type="term" value="F:3-oxoacyl-[acyl-carrier-protein] synthase activity"/>
    <property type="evidence" value="ECO:0007669"/>
    <property type="project" value="TreeGrafter"/>
</dbReference>